<comment type="caution">
    <text evidence="2">The sequence shown here is derived from an EMBL/GenBank/DDBJ whole genome shotgun (WGS) entry which is preliminary data.</text>
</comment>
<dbReference type="PANTHER" id="PTHR31735">
    <property type="entry name" value="VACUOLAR MEMBRANE PROTEIN YPL162C"/>
    <property type="match status" value="1"/>
</dbReference>
<dbReference type="AlphaFoldDB" id="A0A836CED2"/>
<evidence type="ECO:0000313" key="2">
    <source>
        <dbReference type="EMBL" id="KAG5182574.1"/>
    </source>
</evidence>
<feature type="transmembrane region" description="Helical" evidence="1">
    <location>
        <begin position="92"/>
        <end position="113"/>
    </location>
</feature>
<evidence type="ECO:0000256" key="1">
    <source>
        <dbReference type="SAM" id="Phobius"/>
    </source>
</evidence>
<dbReference type="Pfam" id="PF12400">
    <property type="entry name" value="STIMATE"/>
    <property type="match status" value="1"/>
</dbReference>
<dbReference type="GO" id="GO:0016020">
    <property type="term" value="C:membrane"/>
    <property type="evidence" value="ECO:0007669"/>
    <property type="project" value="TreeGrafter"/>
</dbReference>
<gene>
    <name evidence="2" type="ORF">JKP88DRAFT_318484</name>
</gene>
<keyword evidence="3" id="KW-1185">Reference proteome</keyword>
<protein>
    <submittedName>
        <fullName evidence="2">Vacuolar membrane protein-domain-containing protein</fullName>
    </submittedName>
</protein>
<evidence type="ECO:0000313" key="3">
    <source>
        <dbReference type="Proteomes" id="UP000664859"/>
    </source>
</evidence>
<organism evidence="2 3">
    <name type="scientific">Tribonema minus</name>
    <dbReference type="NCBI Taxonomy" id="303371"/>
    <lineage>
        <taxon>Eukaryota</taxon>
        <taxon>Sar</taxon>
        <taxon>Stramenopiles</taxon>
        <taxon>Ochrophyta</taxon>
        <taxon>PX clade</taxon>
        <taxon>Xanthophyceae</taxon>
        <taxon>Tribonematales</taxon>
        <taxon>Tribonemataceae</taxon>
        <taxon>Tribonema</taxon>
    </lineage>
</organism>
<feature type="transmembrane region" description="Helical" evidence="1">
    <location>
        <begin position="12"/>
        <end position="32"/>
    </location>
</feature>
<sequence length="213" mass="23674">MLAAKTCHLIGGAFANVLQFVLGLAALVGLLVKRQGERPRRPFIVWWYDVSKQGYAALLVHAWNIFMSMALAVRTRGDAAGLGVAAPRDECALYFVQFALDVLLGVALVWVLIRTQERLARRYNWPSLAISGDYGNPPRFQWFVAQMGVYMLSVVAVKTVITLVVLAGDAVLSDVSAVLFAPVREFPEAELTIVMIICPWILNALQFWMMDNM</sequence>
<keyword evidence="1" id="KW-0812">Transmembrane</keyword>
<keyword evidence="1" id="KW-0472">Membrane</keyword>
<reference evidence="2" key="1">
    <citation type="submission" date="2021-02" db="EMBL/GenBank/DDBJ databases">
        <title>First Annotated Genome of the Yellow-green Alga Tribonema minus.</title>
        <authorList>
            <person name="Mahan K.M."/>
        </authorList>
    </citation>
    <scope>NUCLEOTIDE SEQUENCE</scope>
    <source>
        <strain evidence="2">UTEX B ZZ1240</strain>
    </source>
</reference>
<dbReference type="InterPro" id="IPR022127">
    <property type="entry name" value="STIMATE/YPL162C"/>
</dbReference>
<name>A0A836CED2_9STRA</name>
<dbReference type="OrthoDB" id="431202at2759"/>
<feature type="transmembrane region" description="Helical" evidence="1">
    <location>
        <begin position="149"/>
        <end position="171"/>
    </location>
</feature>
<keyword evidence="1" id="KW-1133">Transmembrane helix</keyword>
<dbReference type="Proteomes" id="UP000664859">
    <property type="component" value="Unassembled WGS sequence"/>
</dbReference>
<feature type="transmembrane region" description="Helical" evidence="1">
    <location>
        <begin position="191"/>
        <end position="210"/>
    </location>
</feature>
<proteinExistence type="predicted"/>
<dbReference type="EMBL" id="JAFCMP010000235">
    <property type="protein sequence ID" value="KAG5182574.1"/>
    <property type="molecule type" value="Genomic_DNA"/>
</dbReference>
<dbReference type="PANTHER" id="PTHR31735:SF1">
    <property type="entry name" value="VACUOLAR MEMBRANE PROTEIN YPL162C"/>
    <property type="match status" value="1"/>
</dbReference>
<accession>A0A836CED2</accession>
<feature type="transmembrane region" description="Helical" evidence="1">
    <location>
        <begin position="53"/>
        <end position="72"/>
    </location>
</feature>